<dbReference type="PANTHER" id="PTHR34698">
    <property type="entry name" value="5-OXOPROLINASE SUBUNIT B"/>
    <property type="match status" value="1"/>
</dbReference>
<keyword evidence="4" id="KW-0472">Membrane</keyword>
<keyword evidence="1" id="KW-0547">Nucleotide-binding</keyword>
<keyword evidence="7" id="KW-1185">Reference proteome</keyword>
<evidence type="ECO:0000313" key="6">
    <source>
        <dbReference type="EMBL" id="MCF7567960.1"/>
    </source>
</evidence>
<dbReference type="Gene3D" id="2.40.100.10">
    <property type="entry name" value="Cyclophilin-like"/>
    <property type="match status" value="1"/>
</dbReference>
<dbReference type="SMART" id="SM00796">
    <property type="entry name" value="AHS1"/>
    <property type="match status" value="1"/>
</dbReference>
<feature type="domain" description="Carboxyltransferase" evidence="5">
    <location>
        <begin position="5"/>
        <end position="206"/>
    </location>
</feature>
<dbReference type="Pfam" id="PF02682">
    <property type="entry name" value="CT_C_D"/>
    <property type="match status" value="1"/>
</dbReference>
<feature type="transmembrane region" description="Helical" evidence="4">
    <location>
        <begin position="127"/>
        <end position="145"/>
    </location>
</feature>
<evidence type="ECO:0000256" key="1">
    <source>
        <dbReference type="ARBA" id="ARBA00022741"/>
    </source>
</evidence>
<organism evidence="6 7">
    <name type="scientific">Wocania arenilitoris</name>
    <dbReference type="NCBI Taxonomy" id="2044858"/>
    <lineage>
        <taxon>Bacteria</taxon>
        <taxon>Pseudomonadati</taxon>
        <taxon>Bacteroidota</taxon>
        <taxon>Flavobacteriia</taxon>
        <taxon>Flavobacteriales</taxon>
        <taxon>Flavobacteriaceae</taxon>
        <taxon>Wocania</taxon>
    </lineage>
</organism>
<evidence type="ECO:0000313" key="7">
    <source>
        <dbReference type="Proteomes" id="UP001199795"/>
    </source>
</evidence>
<evidence type="ECO:0000256" key="3">
    <source>
        <dbReference type="ARBA" id="ARBA00022840"/>
    </source>
</evidence>
<dbReference type="AlphaFoldDB" id="A0AAE3EQ12"/>
<keyword evidence="4" id="KW-0812">Transmembrane</keyword>
<dbReference type="RefSeq" id="WP_237239308.1">
    <property type="nucleotide sequence ID" value="NZ_JAKKDU010000006.1"/>
</dbReference>
<dbReference type="InterPro" id="IPR003833">
    <property type="entry name" value="CT_C_D"/>
</dbReference>
<proteinExistence type="predicted"/>
<dbReference type="GO" id="GO:0005524">
    <property type="term" value="F:ATP binding"/>
    <property type="evidence" value="ECO:0007669"/>
    <property type="project" value="UniProtKB-KW"/>
</dbReference>
<accession>A0AAE3EQ12</accession>
<keyword evidence="4" id="KW-1133">Transmembrane helix</keyword>
<protein>
    <submittedName>
        <fullName evidence="6">5-oxoprolinase subunit PxpB</fullName>
        <ecNumber evidence="6">3.5.2.9</ecNumber>
    </submittedName>
</protein>
<dbReference type="EC" id="3.5.2.9" evidence="6"/>
<keyword evidence="3" id="KW-0067">ATP-binding</keyword>
<evidence type="ECO:0000256" key="2">
    <source>
        <dbReference type="ARBA" id="ARBA00022801"/>
    </source>
</evidence>
<dbReference type="Proteomes" id="UP001199795">
    <property type="component" value="Unassembled WGS sequence"/>
</dbReference>
<keyword evidence="2 6" id="KW-0378">Hydrolase</keyword>
<dbReference type="Gene3D" id="3.30.1360.40">
    <property type="match status" value="1"/>
</dbReference>
<dbReference type="SUPFAM" id="SSF160467">
    <property type="entry name" value="PH0987 N-terminal domain-like"/>
    <property type="match status" value="1"/>
</dbReference>
<reference evidence="6" key="1">
    <citation type="submission" date="2022-01" db="EMBL/GenBank/DDBJ databases">
        <title>Draft genome sequence of Sabulilitoribacter arenilitoris KCTC 52401.</title>
        <authorList>
            <person name="Oh J.-S."/>
        </authorList>
    </citation>
    <scope>NUCLEOTIDE SEQUENCE</scope>
    <source>
        <strain evidence="6">HMF6543</strain>
    </source>
</reference>
<dbReference type="NCBIfam" id="TIGR00370">
    <property type="entry name" value="5-oxoprolinase subunit PxpB"/>
    <property type="match status" value="1"/>
</dbReference>
<evidence type="ECO:0000259" key="5">
    <source>
        <dbReference type="SMART" id="SM00796"/>
    </source>
</evidence>
<sequence>MIFNLTYKPYGERSILVEWPQVINKKILYDVLAFKNKILKNDIELIIDINTAYNSLLITYKKIKTSFNTQVSILKETYSQENIYNKQIFKQWEIPVCYDVDFGVDLKTISLAKNTTKEFIIKQHSQAIYTVYFIGFLPGFLYLGGLHKALCFPRKETPKLQIEKGAVAIGGNQTGIYPSESPGGWNIIGNTPISFFNVTKNNACFAKPGDSIKFYSISLKKYHDIKSLVDAGVYQIKSEVVNG</sequence>
<dbReference type="SUPFAM" id="SSF50891">
    <property type="entry name" value="Cyclophilin-like"/>
    <property type="match status" value="1"/>
</dbReference>
<dbReference type="GO" id="GO:0017168">
    <property type="term" value="F:5-oxoprolinase (ATP-hydrolyzing) activity"/>
    <property type="evidence" value="ECO:0007669"/>
    <property type="project" value="UniProtKB-EC"/>
</dbReference>
<comment type="caution">
    <text evidence="6">The sequence shown here is derived from an EMBL/GenBank/DDBJ whole genome shotgun (WGS) entry which is preliminary data.</text>
</comment>
<name>A0AAE3EQ12_9FLAO</name>
<gene>
    <name evidence="6" type="primary">pxpB</name>
    <name evidence="6" type="ORF">L3X37_06215</name>
</gene>
<dbReference type="PANTHER" id="PTHR34698:SF2">
    <property type="entry name" value="5-OXOPROLINASE SUBUNIT B"/>
    <property type="match status" value="1"/>
</dbReference>
<dbReference type="InterPro" id="IPR029000">
    <property type="entry name" value="Cyclophilin-like_dom_sf"/>
</dbReference>
<dbReference type="EMBL" id="JAKKDU010000006">
    <property type="protein sequence ID" value="MCF7567960.1"/>
    <property type="molecule type" value="Genomic_DNA"/>
</dbReference>
<evidence type="ECO:0000256" key="4">
    <source>
        <dbReference type="SAM" id="Phobius"/>
    </source>
</evidence>
<dbReference type="InterPro" id="IPR010016">
    <property type="entry name" value="PxpB"/>
</dbReference>